<dbReference type="Proteomes" id="UP001598352">
    <property type="component" value="Unassembled WGS sequence"/>
</dbReference>
<dbReference type="RefSeq" id="WP_382778116.1">
    <property type="nucleotide sequence ID" value="NZ_JBHXKZ010000061.1"/>
</dbReference>
<sequence>MWQRAVERLVRLRDTMPNSYNEYLEKLRHLPALLATWTIGVAVILSHREEFLARALYRPGWAAPHSGHDRQEPAWYLNPNRVLGTEGMHDMHPSRNGGRLLYPQSNWLKDTLREPFRLVEPGDVAYSEACARFEFLASMVAMNTDIDFRAYPWAGEFFLSSSRGHDSNGLAGAIETELTDTWPLLRGGAFGGELPRARNALTALTEWRGEHARK</sequence>
<name>A0ABW6FEC2_9ACTN</name>
<evidence type="ECO:0000313" key="1">
    <source>
        <dbReference type="EMBL" id="MFD4828142.1"/>
    </source>
</evidence>
<reference evidence="1 2" key="1">
    <citation type="submission" date="2024-09" db="EMBL/GenBank/DDBJ databases">
        <title>The Natural Products Discovery Center: Release of the First 8490 Sequenced Strains for Exploring Actinobacteria Biosynthetic Diversity.</title>
        <authorList>
            <person name="Kalkreuter E."/>
            <person name="Kautsar S.A."/>
            <person name="Yang D."/>
            <person name="Bader C.D."/>
            <person name="Teijaro C.N."/>
            <person name="Fluegel L."/>
            <person name="Davis C.M."/>
            <person name="Simpson J.R."/>
            <person name="Lauterbach L."/>
            <person name="Steele A.D."/>
            <person name="Gui C."/>
            <person name="Meng S."/>
            <person name="Li G."/>
            <person name="Viehrig K."/>
            <person name="Ye F."/>
            <person name="Su P."/>
            <person name="Kiefer A.F."/>
            <person name="Nichols A."/>
            <person name="Cepeda A.J."/>
            <person name="Yan W."/>
            <person name="Fan B."/>
            <person name="Jiang Y."/>
            <person name="Adhikari A."/>
            <person name="Zheng C.-J."/>
            <person name="Schuster L."/>
            <person name="Cowan T.M."/>
            <person name="Smanski M.J."/>
            <person name="Chevrette M.G."/>
            <person name="De Carvalho L.P.S."/>
            <person name="Shen B."/>
        </authorList>
    </citation>
    <scope>NUCLEOTIDE SEQUENCE [LARGE SCALE GENOMIC DNA]</scope>
    <source>
        <strain evidence="1 2">NPDC058428</strain>
    </source>
</reference>
<comment type="caution">
    <text evidence="1">The sequence shown here is derived from an EMBL/GenBank/DDBJ whole genome shotgun (WGS) entry which is preliminary data.</text>
</comment>
<dbReference type="EMBL" id="JBHXKZ010000061">
    <property type="protein sequence ID" value="MFD4828142.1"/>
    <property type="molecule type" value="Genomic_DNA"/>
</dbReference>
<keyword evidence="2" id="KW-1185">Reference proteome</keyword>
<accession>A0ABW6FEC2</accession>
<protein>
    <recommendedName>
        <fullName evidence="3">Cytochrome P450</fullName>
    </recommendedName>
</protein>
<organism evidence="1 2">
    <name type="scientific">Streptomyces rubiginosohelvolus</name>
    <dbReference type="NCBI Taxonomy" id="67362"/>
    <lineage>
        <taxon>Bacteria</taxon>
        <taxon>Bacillati</taxon>
        <taxon>Actinomycetota</taxon>
        <taxon>Actinomycetes</taxon>
        <taxon>Kitasatosporales</taxon>
        <taxon>Streptomycetaceae</taxon>
        <taxon>Streptomyces</taxon>
    </lineage>
</organism>
<proteinExistence type="predicted"/>
<gene>
    <name evidence="1" type="ORF">ACFWOQ_36815</name>
</gene>
<evidence type="ECO:0000313" key="2">
    <source>
        <dbReference type="Proteomes" id="UP001598352"/>
    </source>
</evidence>
<evidence type="ECO:0008006" key="3">
    <source>
        <dbReference type="Google" id="ProtNLM"/>
    </source>
</evidence>